<dbReference type="InterPro" id="IPR041588">
    <property type="entry name" value="Integrase_H2C2"/>
</dbReference>
<dbReference type="Pfam" id="PF17921">
    <property type="entry name" value="Integrase_H2C2"/>
    <property type="match status" value="1"/>
</dbReference>
<proteinExistence type="predicted"/>
<dbReference type="Gene3D" id="1.10.340.70">
    <property type="match status" value="1"/>
</dbReference>
<reference evidence="4" key="2">
    <citation type="submission" date="2025-08" db="UniProtKB">
        <authorList>
            <consortium name="RefSeq"/>
        </authorList>
    </citation>
    <scope>IDENTIFICATION</scope>
</reference>
<dbReference type="PANTHER" id="PTHR46148">
    <property type="entry name" value="CHROMO DOMAIN-CONTAINING PROTEIN"/>
    <property type="match status" value="1"/>
</dbReference>
<feature type="domain" description="Tf2-1-like SH3-like" evidence="2">
    <location>
        <begin position="127"/>
        <end position="191"/>
    </location>
</feature>
<reference evidence="3" key="1">
    <citation type="journal article" date="2020" name="Nat. Genet.">
        <title>Genomic diversifications of five Gossypium allopolyploid species and their impact on cotton improvement.</title>
        <authorList>
            <person name="Chen Z.J."/>
            <person name="Sreedasyam A."/>
            <person name="Ando A."/>
            <person name="Song Q."/>
            <person name="De Santiago L.M."/>
            <person name="Hulse-Kemp A.M."/>
            <person name="Ding M."/>
            <person name="Ye W."/>
            <person name="Kirkbride R.C."/>
            <person name="Jenkins J."/>
            <person name="Plott C."/>
            <person name="Lovell J."/>
            <person name="Lin Y.M."/>
            <person name="Vaughn R."/>
            <person name="Liu B."/>
            <person name="Simpson S."/>
            <person name="Scheffler B.E."/>
            <person name="Wen L."/>
            <person name="Saski C.A."/>
            <person name="Grover C.E."/>
            <person name="Hu G."/>
            <person name="Conover J.L."/>
            <person name="Carlson J.W."/>
            <person name="Shu S."/>
            <person name="Boston L.B."/>
            <person name="Williams M."/>
            <person name="Peterson D.G."/>
            <person name="McGee K."/>
            <person name="Jones D.C."/>
            <person name="Wendel J.F."/>
            <person name="Stelly D.M."/>
            <person name="Grimwood J."/>
            <person name="Schmutz J."/>
        </authorList>
    </citation>
    <scope>NUCLEOTIDE SEQUENCE [LARGE SCALE GENOMIC DNA]</scope>
    <source>
        <strain evidence="3">cv. TM-1</strain>
    </source>
</reference>
<evidence type="ECO:0008006" key="5">
    <source>
        <dbReference type="Google" id="ProtNLM"/>
    </source>
</evidence>
<dbReference type="PaxDb" id="3635-A0A1U8JUJ3"/>
<dbReference type="GeneID" id="107909148"/>
<dbReference type="RefSeq" id="XP_016692433.1">
    <property type="nucleotide sequence ID" value="XM_016836944.1"/>
</dbReference>
<dbReference type="AlphaFoldDB" id="A0A1U8JUJ3"/>
<dbReference type="InterPro" id="IPR056924">
    <property type="entry name" value="SH3_Tf2-1"/>
</dbReference>
<dbReference type="STRING" id="3635.A0A1U8JUJ3"/>
<organism evidence="3 4">
    <name type="scientific">Gossypium hirsutum</name>
    <name type="common">Upland cotton</name>
    <name type="synonym">Gossypium mexicanum</name>
    <dbReference type="NCBI Taxonomy" id="3635"/>
    <lineage>
        <taxon>Eukaryota</taxon>
        <taxon>Viridiplantae</taxon>
        <taxon>Streptophyta</taxon>
        <taxon>Embryophyta</taxon>
        <taxon>Tracheophyta</taxon>
        <taxon>Spermatophyta</taxon>
        <taxon>Magnoliopsida</taxon>
        <taxon>eudicotyledons</taxon>
        <taxon>Gunneridae</taxon>
        <taxon>Pentapetalae</taxon>
        <taxon>rosids</taxon>
        <taxon>malvids</taxon>
        <taxon>Malvales</taxon>
        <taxon>Malvaceae</taxon>
        <taxon>Malvoideae</taxon>
        <taxon>Gossypium</taxon>
    </lineage>
</organism>
<evidence type="ECO:0000313" key="3">
    <source>
        <dbReference type="Proteomes" id="UP000818029"/>
    </source>
</evidence>
<evidence type="ECO:0000259" key="1">
    <source>
        <dbReference type="Pfam" id="PF17921"/>
    </source>
</evidence>
<dbReference type="KEGG" id="ghi:107909148"/>
<dbReference type="Proteomes" id="UP000818029">
    <property type="component" value="Chromosome A08"/>
</dbReference>
<dbReference type="PANTHER" id="PTHR46148:SF44">
    <property type="entry name" value="GAG-POL POLYPROTEIN"/>
    <property type="match status" value="1"/>
</dbReference>
<evidence type="ECO:0000259" key="2">
    <source>
        <dbReference type="Pfam" id="PF24626"/>
    </source>
</evidence>
<protein>
    <recommendedName>
        <fullName evidence="5">DNA/RNA polymerases superfamily protein</fullName>
    </recommendedName>
</protein>
<dbReference type="OrthoDB" id="996762at2759"/>
<accession>A0A1U8JUJ3</accession>
<name>A0A1U8JUJ3_GOSHI</name>
<dbReference type="Pfam" id="PF24626">
    <property type="entry name" value="SH3_Tf2-1"/>
    <property type="match status" value="1"/>
</dbReference>
<gene>
    <name evidence="4" type="primary">LOC107909148</name>
</gene>
<keyword evidence="3" id="KW-1185">Reference proteome</keyword>
<feature type="domain" description="Integrase zinc-binding" evidence="1">
    <location>
        <begin position="2"/>
        <end position="38"/>
    </location>
</feature>
<sequence length="238" mass="27815">MHPTGTKMYRDLCELYWWLRLKQEVTDFVAKCLTCQQKLAKLYISEIVGLHGYRFRSSLIGILVSCYDFGESCMKLWVQGERRVLGPELVSKTEDKVILIRDRLKTASGRQKSYANLKRHEIEYFVGDFIFLKVSPWNKVLRFNRKGKLSPRFIGPYRILKQVGSVTYHLELPLELDRIHNVFHVSMLTPYPSNPSHIIPVEEIEVRPNLTFEEDPVQILDPDVKVLRKKSIPLVKVL</sequence>
<evidence type="ECO:0000313" key="4">
    <source>
        <dbReference type="RefSeq" id="XP_016692433.1"/>
    </source>
</evidence>